<evidence type="ECO:0000313" key="2">
    <source>
        <dbReference type="WBParaSite" id="PS1159_v2.g13440.t1"/>
    </source>
</evidence>
<name>A0AC35F3N3_9BILA</name>
<accession>A0AC35F3N3</accession>
<protein>
    <submittedName>
        <fullName evidence="2">E3 ubiquitin-protein ligase</fullName>
    </submittedName>
</protein>
<dbReference type="Proteomes" id="UP000887580">
    <property type="component" value="Unplaced"/>
</dbReference>
<sequence length="99" mass="11010">ANHPRPGVPYSGTTRTAYLPNDDGGRLILRLLRKAFDHRHIFTIGDSLATGVRNVPVWVIHHKTSQTGGPANYGFPDPGYYERVLEELSQIGITKETLN</sequence>
<reference evidence="2" key="1">
    <citation type="submission" date="2022-11" db="UniProtKB">
        <authorList>
            <consortium name="WormBaseParasite"/>
        </authorList>
    </citation>
    <scope>IDENTIFICATION</scope>
</reference>
<dbReference type="WBParaSite" id="PS1159_v2.g13440.t1">
    <property type="protein sequence ID" value="PS1159_v2.g13440.t1"/>
    <property type="gene ID" value="PS1159_v2.g13440"/>
</dbReference>
<evidence type="ECO:0000313" key="1">
    <source>
        <dbReference type="Proteomes" id="UP000887580"/>
    </source>
</evidence>
<organism evidence="1 2">
    <name type="scientific">Panagrolaimus sp. PS1159</name>
    <dbReference type="NCBI Taxonomy" id="55785"/>
    <lineage>
        <taxon>Eukaryota</taxon>
        <taxon>Metazoa</taxon>
        <taxon>Ecdysozoa</taxon>
        <taxon>Nematoda</taxon>
        <taxon>Chromadorea</taxon>
        <taxon>Rhabditida</taxon>
        <taxon>Tylenchina</taxon>
        <taxon>Panagrolaimomorpha</taxon>
        <taxon>Panagrolaimoidea</taxon>
        <taxon>Panagrolaimidae</taxon>
        <taxon>Panagrolaimus</taxon>
    </lineage>
</organism>
<proteinExistence type="predicted"/>